<evidence type="ECO:0000256" key="1">
    <source>
        <dbReference type="ARBA" id="ARBA00005879"/>
    </source>
</evidence>
<dbReference type="GO" id="GO:0032259">
    <property type="term" value="P:methylation"/>
    <property type="evidence" value="ECO:0007669"/>
    <property type="project" value="UniProtKB-KW"/>
</dbReference>
<dbReference type="Gene3D" id="3.40.1010.10">
    <property type="entry name" value="Cobalt-precorrin-4 Transmethylase, Domain 1"/>
    <property type="match status" value="1"/>
</dbReference>
<dbReference type="PROSITE" id="PS00839">
    <property type="entry name" value="SUMT_1"/>
    <property type="match status" value="1"/>
</dbReference>
<gene>
    <name evidence="13" type="primary">cobA</name>
    <name evidence="13" type="ORF">C4532_06635</name>
</gene>
<evidence type="ECO:0000256" key="9">
    <source>
        <dbReference type="ARBA" id="ARBA00060548"/>
    </source>
</evidence>
<evidence type="ECO:0000256" key="5">
    <source>
        <dbReference type="ARBA" id="ARBA00022679"/>
    </source>
</evidence>
<dbReference type="Gene3D" id="3.30.950.10">
    <property type="entry name" value="Methyltransferase, Cobalt-precorrin-4 Transmethylase, Domain 2"/>
    <property type="match status" value="1"/>
</dbReference>
<dbReference type="InterPro" id="IPR050161">
    <property type="entry name" value="Siro_Cobalamin_biosynth"/>
</dbReference>
<dbReference type="NCBIfam" id="TIGR01469">
    <property type="entry name" value="cobA_cysG_Cterm"/>
    <property type="match status" value="1"/>
</dbReference>
<dbReference type="InterPro" id="IPR014776">
    <property type="entry name" value="4pyrrole_Mease_sub2"/>
</dbReference>
<evidence type="ECO:0000259" key="12">
    <source>
        <dbReference type="Pfam" id="PF02602"/>
    </source>
</evidence>
<dbReference type="EC" id="2.1.1.107" evidence="2"/>
<evidence type="ECO:0000256" key="10">
    <source>
        <dbReference type="RuleBase" id="RU003960"/>
    </source>
</evidence>
<keyword evidence="3" id="KW-0169">Cobalamin biosynthesis</keyword>
<evidence type="ECO:0000256" key="2">
    <source>
        <dbReference type="ARBA" id="ARBA00012162"/>
    </source>
</evidence>
<comment type="pathway">
    <text evidence="8">Porphyrin-containing compound metabolism; siroheme biosynthesis; precorrin-2 from uroporphyrinogen III: step 1/1.</text>
</comment>
<dbReference type="CDD" id="cd11642">
    <property type="entry name" value="SUMT"/>
    <property type="match status" value="1"/>
</dbReference>
<evidence type="ECO:0000256" key="3">
    <source>
        <dbReference type="ARBA" id="ARBA00022573"/>
    </source>
</evidence>
<dbReference type="InterPro" id="IPR006366">
    <property type="entry name" value="CobA/CysG_C"/>
</dbReference>
<dbReference type="InterPro" id="IPR003043">
    <property type="entry name" value="Uropor_MeTrfase_CS"/>
</dbReference>
<comment type="pathway">
    <text evidence="9">Cofactor biosynthesis; adenosylcobalamin biosynthesis; precorrin-2 from uroporphyrinogen III: step 1/1.</text>
</comment>
<dbReference type="SUPFAM" id="SSF53790">
    <property type="entry name" value="Tetrapyrrole methylase"/>
    <property type="match status" value="1"/>
</dbReference>
<dbReference type="GO" id="GO:0019354">
    <property type="term" value="P:siroheme biosynthetic process"/>
    <property type="evidence" value="ECO:0007669"/>
    <property type="project" value="InterPro"/>
</dbReference>
<dbReference type="FunFam" id="3.30.950.10:FF:000001">
    <property type="entry name" value="Siroheme synthase"/>
    <property type="match status" value="1"/>
</dbReference>
<name>A0A419F1U4_9BACT</name>
<keyword evidence="4 10" id="KW-0489">Methyltransferase</keyword>
<dbReference type="FunFam" id="3.40.1010.10:FF:000001">
    <property type="entry name" value="Siroheme synthase"/>
    <property type="match status" value="1"/>
</dbReference>
<dbReference type="Gene3D" id="3.40.50.10090">
    <property type="match status" value="2"/>
</dbReference>
<comment type="similarity">
    <text evidence="1 10">Belongs to the precorrin methyltransferase family.</text>
</comment>
<keyword evidence="6" id="KW-0949">S-adenosyl-L-methionine</keyword>
<dbReference type="InterPro" id="IPR035996">
    <property type="entry name" value="4pyrrol_Methylase_sf"/>
</dbReference>
<evidence type="ECO:0000313" key="13">
    <source>
        <dbReference type="EMBL" id="RJP72034.1"/>
    </source>
</evidence>
<dbReference type="PANTHER" id="PTHR45790">
    <property type="entry name" value="SIROHEME SYNTHASE-RELATED"/>
    <property type="match status" value="1"/>
</dbReference>
<dbReference type="CDD" id="cd06578">
    <property type="entry name" value="HemD"/>
    <property type="match status" value="1"/>
</dbReference>
<dbReference type="InterPro" id="IPR014777">
    <property type="entry name" value="4pyrrole_Mease_sub1"/>
</dbReference>
<evidence type="ECO:0000256" key="7">
    <source>
        <dbReference type="ARBA" id="ARBA00023244"/>
    </source>
</evidence>
<dbReference type="InterPro" id="IPR003754">
    <property type="entry name" value="4pyrrol_synth_uPrphyn_synth"/>
</dbReference>
<dbReference type="NCBIfam" id="NF004790">
    <property type="entry name" value="PRK06136.1"/>
    <property type="match status" value="1"/>
</dbReference>
<evidence type="ECO:0000313" key="14">
    <source>
        <dbReference type="Proteomes" id="UP000285961"/>
    </source>
</evidence>
<dbReference type="InterPro" id="IPR000878">
    <property type="entry name" value="4pyrrol_Mease"/>
</dbReference>
<dbReference type="GO" id="GO:0009236">
    <property type="term" value="P:cobalamin biosynthetic process"/>
    <property type="evidence" value="ECO:0007669"/>
    <property type="project" value="UniProtKB-KW"/>
</dbReference>
<dbReference type="GO" id="GO:0004852">
    <property type="term" value="F:uroporphyrinogen-III synthase activity"/>
    <property type="evidence" value="ECO:0007669"/>
    <property type="project" value="InterPro"/>
</dbReference>
<dbReference type="PROSITE" id="PS00840">
    <property type="entry name" value="SUMT_2"/>
    <property type="match status" value="1"/>
</dbReference>
<evidence type="ECO:0000256" key="4">
    <source>
        <dbReference type="ARBA" id="ARBA00022603"/>
    </source>
</evidence>
<accession>A0A419F1U4</accession>
<protein>
    <recommendedName>
        <fullName evidence="2">uroporphyrinogen-III C-methyltransferase</fullName>
        <ecNumber evidence="2">2.1.1.107</ecNumber>
    </recommendedName>
</protein>
<dbReference type="SUPFAM" id="SSF69618">
    <property type="entry name" value="HemD-like"/>
    <property type="match status" value="1"/>
</dbReference>
<feature type="domain" description="Tetrapyrrole biosynthesis uroporphyrinogen III synthase" evidence="12">
    <location>
        <begin position="270"/>
        <end position="501"/>
    </location>
</feature>
<proteinExistence type="inferred from homology"/>
<sequence length="515" mass="55914">MSAHGKLVYLIGAGPGDPGLITLKGTECLKKADVVVYDYLSNPRLLSHCRPDAEKIYVGKKGSQHTLEQEEINQLLVEKASAGKVVARLKGGDSFVFGRGGEEALALAEAGIPFEVVPGITAAVAAPAYAGIPVTHRDLTSTFALVTGHEDPTKEESAIDWAKIATGIGTIAFYMGVKNLPRIVERLIKHGRSPDTPAAVIRWGTMPRQQTVVGTLADIVKKVKQAGLTAPAITIVGEVVKLREQLNWFEARPLFGRKIVVTRSRAQASEFVEQLEALGAEAVEMPTIRIADPEDFGPLDKAIDNIESFHWIVFTSVNAVGRFVEQLLQRGRDIRDLKGIKICAIGAATADEVREYHLRVDLVPPKYVAESVVEALQQAGEIKGSRFLLPRADIARSLLPDEIHRLGGKAVEVDVYRTVLEEEADADVIQRLLEGDLDLVTFTSSSTVRNFAHMLGKERLAQIQSKTGFASIGPVTTQTAKELGIPIHIEASKHDIPGLVEAIKRFFSETSLSHG</sequence>
<keyword evidence="7" id="KW-0627">Porphyrin biosynthesis</keyword>
<dbReference type="PANTHER" id="PTHR45790:SF3">
    <property type="entry name" value="S-ADENOSYL-L-METHIONINE-DEPENDENT UROPORPHYRINOGEN III METHYLTRANSFERASE, CHLOROPLASTIC"/>
    <property type="match status" value="1"/>
</dbReference>
<dbReference type="AlphaFoldDB" id="A0A419F1U4"/>
<feature type="domain" description="Tetrapyrrole methylase" evidence="11">
    <location>
        <begin position="8"/>
        <end position="219"/>
    </location>
</feature>
<evidence type="ECO:0000256" key="8">
    <source>
        <dbReference type="ARBA" id="ARBA00025705"/>
    </source>
</evidence>
<dbReference type="InterPro" id="IPR036108">
    <property type="entry name" value="4pyrrol_syn_uPrphyn_synt_sf"/>
</dbReference>
<evidence type="ECO:0000256" key="6">
    <source>
        <dbReference type="ARBA" id="ARBA00022691"/>
    </source>
</evidence>
<dbReference type="Pfam" id="PF00590">
    <property type="entry name" value="TP_methylase"/>
    <property type="match status" value="1"/>
</dbReference>
<comment type="caution">
    <text evidence="13">The sequence shown here is derived from an EMBL/GenBank/DDBJ whole genome shotgun (WGS) entry which is preliminary data.</text>
</comment>
<dbReference type="GO" id="GO:0004851">
    <property type="term" value="F:uroporphyrin-III C-methyltransferase activity"/>
    <property type="evidence" value="ECO:0007669"/>
    <property type="project" value="UniProtKB-EC"/>
</dbReference>
<reference evidence="13 14" key="1">
    <citation type="journal article" date="2017" name="ISME J.">
        <title>Energy and carbon metabolisms in a deep terrestrial subsurface fluid microbial community.</title>
        <authorList>
            <person name="Momper L."/>
            <person name="Jungbluth S.P."/>
            <person name="Lee M.D."/>
            <person name="Amend J.P."/>
        </authorList>
    </citation>
    <scope>NUCLEOTIDE SEQUENCE [LARGE SCALE GENOMIC DNA]</scope>
    <source>
        <strain evidence="13">SURF_17</strain>
    </source>
</reference>
<dbReference type="EMBL" id="QZKI01000051">
    <property type="protein sequence ID" value="RJP72034.1"/>
    <property type="molecule type" value="Genomic_DNA"/>
</dbReference>
<dbReference type="Proteomes" id="UP000285961">
    <property type="component" value="Unassembled WGS sequence"/>
</dbReference>
<evidence type="ECO:0000259" key="11">
    <source>
        <dbReference type="Pfam" id="PF00590"/>
    </source>
</evidence>
<dbReference type="Pfam" id="PF02602">
    <property type="entry name" value="HEM4"/>
    <property type="match status" value="1"/>
</dbReference>
<keyword evidence="5 10" id="KW-0808">Transferase</keyword>
<organism evidence="13 14">
    <name type="scientific">Candidatus Abyssobacteria bacterium SURF_17</name>
    <dbReference type="NCBI Taxonomy" id="2093361"/>
    <lineage>
        <taxon>Bacteria</taxon>
        <taxon>Pseudomonadati</taxon>
        <taxon>Candidatus Hydrogenedentota</taxon>
        <taxon>Candidatus Abyssobacteria</taxon>
    </lineage>
</organism>